<protein>
    <submittedName>
        <fullName evidence="5">Lipoprotein</fullName>
    </submittedName>
</protein>
<reference evidence="5 6" key="1">
    <citation type="submission" date="2015-09" db="EMBL/GenBank/DDBJ databases">
        <authorList>
            <consortium name="Pathogen Informatics"/>
        </authorList>
    </citation>
    <scope>NUCLEOTIDE SEQUENCE [LARGE SCALE GENOMIC DNA]</scope>
    <source>
        <strain evidence="5 6">2789STDY5834856</strain>
    </source>
</reference>
<dbReference type="SUPFAM" id="SSF53850">
    <property type="entry name" value="Periplasmic binding protein-like II"/>
    <property type="match status" value="1"/>
</dbReference>
<accession>A0A174J3K0</accession>
<comment type="similarity">
    <text evidence="2">Belongs to the bacterial solute-binding protein 1 family.</text>
</comment>
<dbReference type="AlphaFoldDB" id="A0A174J3K0"/>
<dbReference type="Gene3D" id="3.40.190.10">
    <property type="entry name" value="Periplasmic binding protein-like II"/>
    <property type="match status" value="1"/>
</dbReference>
<keyword evidence="3" id="KW-0813">Transport</keyword>
<keyword evidence="5" id="KW-0449">Lipoprotein</keyword>
<dbReference type="InterPro" id="IPR006059">
    <property type="entry name" value="SBP"/>
</dbReference>
<dbReference type="PROSITE" id="PS51257">
    <property type="entry name" value="PROKAR_LIPOPROTEIN"/>
    <property type="match status" value="1"/>
</dbReference>
<gene>
    <name evidence="5" type="primary">yesO_2</name>
    <name evidence="5" type="ORF">ERS852471_02660</name>
</gene>
<comment type="subcellular location">
    <subcellularLocation>
        <location evidence="1">Cell envelope</location>
    </subcellularLocation>
</comment>
<dbReference type="Proteomes" id="UP000095594">
    <property type="component" value="Unassembled WGS sequence"/>
</dbReference>
<evidence type="ECO:0000256" key="4">
    <source>
        <dbReference type="ARBA" id="ARBA00022729"/>
    </source>
</evidence>
<dbReference type="EMBL" id="CYZX01000020">
    <property type="protein sequence ID" value="CUO94332.1"/>
    <property type="molecule type" value="Genomic_DNA"/>
</dbReference>
<evidence type="ECO:0000313" key="5">
    <source>
        <dbReference type="EMBL" id="CUO94332.1"/>
    </source>
</evidence>
<evidence type="ECO:0000256" key="3">
    <source>
        <dbReference type="ARBA" id="ARBA00022448"/>
    </source>
</evidence>
<dbReference type="OrthoDB" id="9795467at2"/>
<dbReference type="RefSeq" id="WP_055267313.1">
    <property type="nucleotide sequence ID" value="NZ_CABIXQ010000020.1"/>
</dbReference>
<sequence length="442" mass="48587">MNKRILATILTATLGVGMFVGCGKKNNATAEIVKELNNPVSIEMWHYLNGKQAEVLDSIIQDFNSNNNMGITVTAVNQGNIGDLNKKVITASQSNSLPAIINVYPDIATGLINQNKIIDLSPYVNDSTVGMKSDIENDFYKTFIDEVSQWGKDAVYGIPMTKSTEVLYVNKTMLEKLGYTMDDLKDLTVEKLAEISKKCKDELGVVGFGFDSSSNAFISSLKMDGKDFVTIDGKINVDNDWVKTFMNYYKDEVGSGYFRIPGEDTYLSGPFSNQKLLMYQGSSAGAAHIKTDGAFEVGVVEVPVFQGKDKAVIQQGASLFVTSDVSPEAQFAAYEFIKYATNTENTAKFAVATGYLPVRKSAADTQIMKDALNDPEALFTKIYPVAQNSLEYAYYTPAVNNAQSARTIIQEKYDAYVSGSIKDIDTFIKDTTSQVETSIQRQ</sequence>
<dbReference type="GO" id="GO:0030313">
    <property type="term" value="C:cell envelope"/>
    <property type="evidence" value="ECO:0007669"/>
    <property type="project" value="UniProtKB-SubCell"/>
</dbReference>
<dbReference type="Pfam" id="PF13416">
    <property type="entry name" value="SBP_bac_8"/>
    <property type="match status" value="1"/>
</dbReference>
<evidence type="ECO:0000256" key="1">
    <source>
        <dbReference type="ARBA" id="ARBA00004196"/>
    </source>
</evidence>
<name>A0A174J3K0_9CLOT</name>
<dbReference type="PANTHER" id="PTHR43649:SF31">
    <property type="entry name" value="SN-GLYCEROL-3-PHOSPHATE-BINDING PERIPLASMIC PROTEIN UGPB"/>
    <property type="match status" value="1"/>
</dbReference>
<evidence type="ECO:0000313" key="6">
    <source>
        <dbReference type="Proteomes" id="UP000095594"/>
    </source>
</evidence>
<dbReference type="PANTHER" id="PTHR43649">
    <property type="entry name" value="ARABINOSE-BINDING PROTEIN-RELATED"/>
    <property type="match status" value="1"/>
</dbReference>
<proteinExistence type="inferred from homology"/>
<dbReference type="InterPro" id="IPR050490">
    <property type="entry name" value="Bact_solute-bd_prot1"/>
</dbReference>
<organism evidence="5 6">
    <name type="scientific">Clostridium disporicum</name>
    <dbReference type="NCBI Taxonomy" id="84024"/>
    <lineage>
        <taxon>Bacteria</taxon>
        <taxon>Bacillati</taxon>
        <taxon>Bacillota</taxon>
        <taxon>Clostridia</taxon>
        <taxon>Eubacteriales</taxon>
        <taxon>Clostridiaceae</taxon>
        <taxon>Clostridium</taxon>
    </lineage>
</organism>
<keyword evidence="4" id="KW-0732">Signal</keyword>
<evidence type="ECO:0000256" key="2">
    <source>
        <dbReference type="ARBA" id="ARBA00008520"/>
    </source>
</evidence>